<feature type="domain" description="Flavin reductase like" evidence="4">
    <location>
        <begin position="17"/>
        <end position="159"/>
    </location>
</feature>
<dbReference type="EMBL" id="JAVRAA010000006">
    <property type="protein sequence ID" value="MDT0337897.1"/>
    <property type="molecule type" value="Genomic_DNA"/>
</dbReference>
<accession>A0AAE4G9T2</accession>
<proteinExistence type="inferred from homology"/>
<evidence type="ECO:0000256" key="3">
    <source>
        <dbReference type="ARBA" id="ARBA00038054"/>
    </source>
</evidence>
<dbReference type="RefSeq" id="WP_310836355.1">
    <property type="nucleotide sequence ID" value="NZ_JAVLSM010000003.1"/>
</dbReference>
<dbReference type="InterPro" id="IPR052174">
    <property type="entry name" value="Flavoredoxin"/>
</dbReference>
<comment type="cofactor">
    <cofactor evidence="1">
        <name>FMN</name>
        <dbReference type="ChEBI" id="CHEBI:58210"/>
    </cofactor>
</comment>
<keyword evidence="2" id="KW-0285">Flavoprotein</keyword>
<dbReference type="PANTHER" id="PTHR43567">
    <property type="entry name" value="FLAVOREDOXIN-RELATED-RELATED"/>
    <property type="match status" value="1"/>
</dbReference>
<dbReference type="EC" id="1.5.1.-" evidence="5"/>
<keyword evidence="5" id="KW-0560">Oxidoreductase</keyword>
<protein>
    <submittedName>
        <fullName evidence="5">Flavin reductase family protein</fullName>
        <ecNumber evidence="5">1.5.1.-</ecNumber>
    </submittedName>
</protein>
<dbReference type="GO" id="GO:0016646">
    <property type="term" value="F:oxidoreductase activity, acting on the CH-NH group of donors, NAD or NADP as acceptor"/>
    <property type="evidence" value="ECO:0007669"/>
    <property type="project" value="UniProtKB-ARBA"/>
</dbReference>
<evidence type="ECO:0000256" key="2">
    <source>
        <dbReference type="ARBA" id="ARBA00022630"/>
    </source>
</evidence>
<dbReference type="SMART" id="SM00903">
    <property type="entry name" value="Flavin_Reduct"/>
    <property type="match status" value="1"/>
</dbReference>
<dbReference type="PANTHER" id="PTHR43567:SF1">
    <property type="entry name" value="FLAVOREDOXIN"/>
    <property type="match status" value="1"/>
</dbReference>
<comment type="similarity">
    <text evidence="3">Belongs to the flavoredoxin family.</text>
</comment>
<organism evidence="5">
    <name type="scientific">Herbaspirillum huttiense subsp. nephrolepidis</name>
    <dbReference type="NCBI Taxonomy" id="3075126"/>
    <lineage>
        <taxon>Bacteria</taxon>
        <taxon>Pseudomonadati</taxon>
        <taxon>Pseudomonadota</taxon>
        <taxon>Betaproteobacteria</taxon>
        <taxon>Burkholderiales</taxon>
        <taxon>Oxalobacteraceae</taxon>
        <taxon>Herbaspirillum</taxon>
    </lineage>
</organism>
<dbReference type="InterPro" id="IPR012349">
    <property type="entry name" value="Split_barrel_FMN-bd"/>
</dbReference>
<dbReference type="InterPro" id="IPR002563">
    <property type="entry name" value="Flavin_Rdtase-like_dom"/>
</dbReference>
<dbReference type="Gene3D" id="2.30.110.10">
    <property type="entry name" value="Electron Transport, Fmn-binding Protein, Chain A"/>
    <property type="match status" value="1"/>
</dbReference>
<gene>
    <name evidence="5" type="ORF">RJN63_13715</name>
</gene>
<evidence type="ECO:0000256" key="1">
    <source>
        <dbReference type="ARBA" id="ARBA00001917"/>
    </source>
</evidence>
<evidence type="ECO:0000313" key="5">
    <source>
        <dbReference type="EMBL" id="MDT0337897.1"/>
    </source>
</evidence>
<reference evidence="5" key="1">
    <citation type="submission" date="2023-02" db="EMBL/GenBank/DDBJ databases">
        <title>Description of Herbaspirillum huttiense subsp. nephrolepsisexaltata and Herbaspirillum huttiense subsp. lycopersicon.</title>
        <authorList>
            <person name="Poudel M."/>
            <person name="Sharma A."/>
            <person name="Goss E."/>
            <person name="Tapia J.H."/>
            <person name="Harmon C.M."/>
            <person name="Jones J.B."/>
        </authorList>
    </citation>
    <scope>NUCLEOTIDE SEQUENCE</scope>
    <source>
        <strain evidence="5">NC40101</strain>
    </source>
</reference>
<dbReference type="GO" id="GO:0010181">
    <property type="term" value="F:FMN binding"/>
    <property type="evidence" value="ECO:0007669"/>
    <property type="project" value="InterPro"/>
</dbReference>
<evidence type="ECO:0000259" key="4">
    <source>
        <dbReference type="SMART" id="SM00903"/>
    </source>
</evidence>
<dbReference type="AlphaFoldDB" id="A0AAE4G9T2"/>
<dbReference type="Pfam" id="PF01613">
    <property type="entry name" value="Flavin_Reduct"/>
    <property type="match status" value="1"/>
</dbReference>
<dbReference type="SUPFAM" id="SSF50475">
    <property type="entry name" value="FMN-binding split barrel"/>
    <property type="match status" value="1"/>
</dbReference>
<comment type="caution">
    <text evidence="5">The sequence shown here is derived from an EMBL/GenBank/DDBJ whole genome shotgun (WGS) entry which is preliminary data.</text>
</comment>
<name>A0AAE4G9T2_9BURK</name>
<sequence length="194" mass="21158">MSQASHFRPVALEHASRLINHGPTVLITSAHEGRRNIMAAAWSMPVEFTPPRIAVVIDKSTFTRELIRQSGSFGLIIPGASQMDLSYAVGSTSGRDEDKFARHRIAAASGPVLGVPVLEQGCAAWLECRWLPQGQTEDAYDTLFAEVVSAAADTRIFENGHWNFTEDNADLHTLHHLGAGKFVVAGNQQQARQV</sequence>